<accession>A0A6J8F2G1</accession>
<dbReference type="InterPro" id="IPR053041">
    <property type="entry name" value="Transglut-like_Superfamily_Mod"/>
</dbReference>
<dbReference type="PANTHER" id="PTHR47020">
    <property type="entry name" value="HILLARIN"/>
    <property type="match status" value="1"/>
</dbReference>
<dbReference type="AlphaFoldDB" id="A0A6J8F2G1"/>
<dbReference type="Proteomes" id="UP000507470">
    <property type="component" value="Unassembled WGS sequence"/>
</dbReference>
<sequence length="293" mass="33821">MDKKPELPEGYLGPQEKFSELGLETLSHPEPEITARDNHLEIKIKAKTHVKFTTQLINCRNDKDLSKFVFAQTRENVVHFLVHMPESDYYKLQLYCLPAADPSKSLPNVYNYLIHCTRALQPVYPFPKQYAQWKDGCFIEEPRVLHTNSKLTNINWQVKVPNAKAVAVVADGEWHHFEDRGHGMWTAKFDLDKYRGKNTKVTLSANFQGAEESKYSTFFSNVWISVLLTATSVLGKKTKCSSRCSLHDRILTVGNEDLKCSTLLWTNIIWHLIYVISRYLDINKAYFADKISF</sequence>
<proteinExistence type="predicted"/>
<dbReference type="OrthoDB" id="6045135at2759"/>
<dbReference type="EMBL" id="CACVKT020010330">
    <property type="protein sequence ID" value="CAC5425865.1"/>
    <property type="molecule type" value="Genomic_DNA"/>
</dbReference>
<dbReference type="Pfam" id="PF23265">
    <property type="entry name" value="Ig-like_KY"/>
    <property type="match status" value="1"/>
</dbReference>
<reference evidence="2 3" key="1">
    <citation type="submission" date="2020-06" db="EMBL/GenBank/DDBJ databases">
        <authorList>
            <person name="Li R."/>
            <person name="Bekaert M."/>
        </authorList>
    </citation>
    <scope>NUCLEOTIDE SEQUENCE [LARGE SCALE GENOMIC DNA]</scope>
    <source>
        <strain evidence="3">wild</strain>
    </source>
</reference>
<dbReference type="InterPro" id="IPR056564">
    <property type="entry name" value="Ig-like_KY"/>
</dbReference>
<feature type="domain" description="KY-like immunoglobulin-like" evidence="1">
    <location>
        <begin position="9"/>
        <end position="127"/>
    </location>
</feature>
<organism evidence="2 3">
    <name type="scientific">Mytilus coruscus</name>
    <name type="common">Sea mussel</name>
    <dbReference type="NCBI Taxonomy" id="42192"/>
    <lineage>
        <taxon>Eukaryota</taxon>
        <taxon>Metazoa</taxon>
        <taxon>Spiralia</taxon>
        <taxon>Lophotrochozoa</taxon>
        <taxon>Mollusca</taxon>
        <taxon>Bivalvia</taxon>
        <taxon>Autobranchia</taxon>
        <taxon>Pteriomorphia</taxon>
        <taxon>Mytilida</taxon>
        <taxon>Mytiloidea</taxon>
        <taxon>Mytilidae</taxon>
        <taxon>Mytilinae</taxon>
        <taxon>Mytilus</taxon>
    </lineage>
</organism>
<evidence type="ECO:0000313" key="3">
    <source>
        <dbReference type="Proteomes" id="UP000507470"/>
    </source>
</evidence>
<keyword evidence="3" id="KW-1185">Reference proteome</keyword>
<protein>
    <recommendedName>
        <fullName evidence="1">KY-like immunoglobulin-like domain-containing protein</fullName>
    </recommendedName>
</protein>
<evidence type="ECO:0000259" key="1">
    <source>
        <dbReference type="Pfam" id="PF23265"/>
    </source>
</evidence>
<dbReference type="PANTHER" id="PTHR47020:SF1">
    <property type="entry name" value="HILLARIN"/>
    <property type="match status" value="1"/>
</dbReference>
<name>A0A6J8F2G1_MYTCO</name>
<evidence type="ECO:0000313" key="2">
    <source>
        <dbReference type="EMBL" id="CAC5425865.1"/>
    </source>
</evidence>
<gene>
    <name evidence="2" type="ORF">MCOR_57647</name>
</gene>